<evidence type="ECO:0000256" key="3">
    <source>
        <dbReference type="PROSITE-ProRule" id="PRU00023"/>
    </source>
</evidence>
<dbReference type="PANTHER" id="PTHR24198:SF165">
    <property type="entry name" value="ANKYRIN REPEAT-CONTAINING PROTEIN-RELATED"/>
    <property type="match status" value="1"/>
</dbReference>
<feature type="region of interest" description="Disordered" evidence="4">
    <location>
        <begin position="449"/>
        <end position="468"/>
    </location>
</feature>
<evidence type="ECO:0008006" key="7">
    <source>
        <dbReference type="Google" id="ProtNLM"/>
    </source>
</evidence>
<dbReference type="SMART" id="SM00248">
    <property type="entry name" value="ANK"/>
    <property type="match status" value="11"/>
</dbReference>
<evidence type="ECO:0000256" key="1">
    <source>
        <dbReference type="ARBA" id="ARBA00022737"/>
    </source>
</evidence>
<gene>
    <name evidence="5" type="ORF">D9615_005878</name>
</gene>
<feature type="region of interest" description="Disordered" evidence="4">
    <location>
        <begin position="366"/>
        <end position="442"/>
    </location>
</feature>
<dbReference type="PANTHER" id="PTHR24198">
    <property type="entry name" value="ANKYRIN REPEAT AND PROTEIN KINASE DOMAIN-CONTAINING PROTEIN"/>
    <property type="match status" value="1"/>
</dbReference>
<dbReference type="PROSITE" id="PS50297">
    <property type="entry name" value="ANK_REP_REGION"/>
    <property type="match status" value="3"/>
</dbReference>
<feature type="repeat" description="ANK" evidence="3">
    <location>
        <begin position="334"/>
        <end position="366"/>
    </location>
</feature>
<accession>A0A8H5H9J3</accession>
<feature type="region of interest" description="Disordered" evidence="4">
    <location>
        <begin position="1527"/>
        <end position="1570"/>
    </location>
</feature>
<comment type="caution">
    <text evidence="5">The sequence shown here is derived from an EMBL/GenBank/DDBJ whole genome shotgun (WGS) entry which is preliminary data.</text>
</comment>
<feature type="compositionally biased region" description="Acidic residues" evidence="4">
    <location>
        <begin position="938"/>
        <end position="951"/>
    </location>
</feature>
<feature type="repeat" description="ANK" evidence="3">
    <location>
        <begin position="480"/>
        <end position="512"/>
    </location>
</feature>
<dbReference type="Gene3D" id="1.25.40.20">
    <property type="entry name" value="Ankyrin repeat-containing domain"/>
    <property type="match status" value="3"/>
</dbReference>
<feature type="repeat" description="ANK" evidence="3">
    <location>
        <begin position="301"/>
        <end position="333"/>
    </location>
</feature>
<feature type="compositionally biased region" description="Acidic residues" evidence="4">
    <location>
        <begin position="451"/>
        <end position="462"/>
    </location>
</feature>
<proteinExistence type="predicted"/>
<sequence>MSASPAEILAGFDIDAPCCLYNGQRVLAKPRAIVAMMRQANTVDMTRRSPSYEIRLAKYSRRAFEVYVPTLERDNVDPTIYERSIARIQGLARLLVLEKLANTDVRFDFLESRRSLRGKPVPLHGHHKRKRMYKGDLKADAFIGGLEMNDYDVATLHIPYGPGWDARRIDKLVYQTLRSTPRTKTVDFIVTQPSSALWKSASRTVASTVQDRLTPTSENYSKGRTKRISEAELPPVIRFIEEDPGRQSMTGSFNPIDVGEWSAQLYIGKTEHFFGAIVAQDTEAVSKMIKSEIDVNRRDHVGRTALHVAILTGATDIACALIDAGARITARLVDGRSALHLAAQSDQPEVIRRLFEKCASNKATAGRIKPEEKMDVDTPAVGRPSSEDDWTSADDGVISMDTDEDMGDGEAGDDEDDGDEDEDNDENSEEGADNDGDNDGEGRRIRKEVSENAEEGTQDFPEDLTNQPDILEVDLPDWVLGFTPLAHAVMSGSLAGIEELLEEGADVTVLLNTTRNTAFYPLTLTILREDEDEACKILERLISAGASTSMADEHMRTIFHRAVSTNKIKLVSTILKCDPNADSVLNFPCFNWRSVVFPVVIAIDRRHYSMLATLLAHGAKIVFSEEDVARALEATPQKKQRQLFPYGTNHAINEVFLPVESALARRDDVAQLLIALDADINIGLRESLMHIAQPSRRRTIIDWVRFGINFLSKEISSFQGLLNSPLPTEVTENLAATGWKKHLADLVKDDKVTSNETLGQGICDDEQLRKYQDSHSYLVDLERVLVAHGAKAWNDIYPDMPSEVEKEVVNQQFYPRNTAPLSRYSILGKNRYKDYIPQHLCPLYDELFEACFIGDNKKIEQLCLPQEKSKNTTPLTIFVVVVHEKSWAETGDYTPLFAAVRGRRWATAKLIMAIAIAQYKPPEDEEKFSTRGVKIYDEDSDSDDGSEDSDDTIGHEEITFIDIAKRPSVVEIDVHPRKMLDQAVIFWYTKSPDAKKKEKIRGNLLHKAIYDDDLEMFTNIASLYNAAPLPIPIGVHDIVMLLRYDRAEMLDVYIRRTGFGIDIDVKQEEEEDQGVIGVTARNDKDRVYLGLTVHGKKRADLAKMNDPDARANDADTQRFAHCLLWRAAEERATAIVEYLAGDRPLAAYRHYATTGGDERAYQLRRIPDLEKVLPQWLGWTISNLGDSPLMAAVIGGSLDLIKALFAKKPKFMASCLHESVKFTAYNALMLAVDKGCDKDIIDYLLAKSISPAVNDSVRGSRDARWNIYHILCSRNFADLIEHLLAKLPRDVNEALLAQRSKERFNTPLHLAVKRGATRTVKLIVDFTKSTLLMRDLDGSTPLHCAIQESFAEITGTIISAAPPEALYMENGVGETPLDMASLRHKLKLTRWLADDEIRDASSLRVRYADESPRRIELGKLEHELPKLRSTIKQLVADGKLVQGTKLAEELSRFAEMMDAKVVAEKAAEEARPVAAVAVEEDRNRREVCDEKRTMEVVSAAVAAAPGTRLLVHLLDVQKSVHGNMARYAKENEEKKEQDDGEGLGKEEDSESEERRGSLVLSRIQVDPDSY</sequence>
<keyword evidence="2 3" id="KW-0040">ANK repeat</keyword>
<dbReference type="OrthoDB" id="539213at2759"/>
<evidence type="ECO:0000256" key="2">
    <source>
        <dbReference type="ARBA" id="ARBA00023043"/>
    </source>
</evidence>
<reference evidence="5 6" key="1">
    <citation type="journal article" date="2020" name="ISME J.">
        <title>Uncovering the hidden diversity of litter-decomposition mechanisms in mushroom-forming fungi.</title>
        <authorList>
            <person name="Floudas D."/>
            <person name="Bentzer J."/>
            <person name="Ahren D."/>
            <person name="Johansson T."/>
            <person name="Persson P."/>
            <person name="Tunlid A."/>
        </authorList>
    </citation>
    <scope>NUCLEOTIDE SEQUENCE [LARGE SCALE GENOMIC DNA]</scope>
    <source>
        <strain evidence="5 6">CBS 661.87</strain>
    </source>
</reference>
<dbReference type="InterPro" id="IPR002110">
    <property type="entry name" value="Ankyrin_rpt"/>
</dbReference>
<feature type="compositionally biased region" description="Acidic residues" evidence="4">
    <location>
        <begin position="401"/>
        <end position="439"/>
    </location>
</feature>
<dbReference type="InterPro" id="IPR036770">
    <property type="entry name" value="Ankyrin_rpt-contain_sf"/>
</dbReference>
<organism evidence="5 6">
    <name type="scientific">Tricholomella constricta</name>
    <dbReference type="NCBI Taxonomy" id="117010"/>
    <lineage>
        <taxon>Eukaryota</taxon>
        <taxon>Fungi</taxon>
        <taxon>Dikarya</taxon>
        <taxon>Basidiomycota</taxon>
        <taxon>Agaricomycotina</taxon>
        <taxon>Agaricomycetes</taxon>
        <taxon>Agaricomycetidae</taxon>
        <taxon>Agaricales</taxon>
        <taxon>Tricholomatineae</taxon>
        <taxon>Lyophyllaceae</taxon>
        <taxon>Tricholomella</taxon>
    </lineage>
</organism>
<dbReference type="EMBL" id="JAACJP010000017">
    <property type="protein sequence ID" value="KAF5379120.1"/>
    <property type="molecule type" value="Genomic_DNA"/>
</dbReference>
<protein>
    <recommendedName>
        <fullName evidence="7">Ankyrin repeat protein</fullName>
    </recommendedName>
</protein>
<dbReference type="SUPFAM" id="SSF48403">
    <property type="entry name" value="Ankyrin repeat"/>
    <property type="match status" value="3"/>
</dbReference>
<evidence type="ECO:0000313" key="6">
    <source>
        <dbReference type="Proteomes" id="UP000565441"/>
    </source>
</evidence>
<keyword evidence="6" id="KW-1185">Reference proteome</keyword>
<name>A0A8H5H9J3_9AGAR</name>
<dbReference type="PROSITE" id="PS50088">
    <property type="entry name" value="ANK_REPEAT"/>
    <property type="match status" value="3"/>
</dbReference>
<feature type="region of interest" description="Disordered" evidence="4">
    <location>
        <begin position="932"/>
        <end position="952"/>
    </location>
</feature>
<keyword evidence="1" id="KW-0677">Repeat</keyword>
<evidence type="ECO:0000256" key="4">
    <source>
        <dbReference type="SAM" id="MobiDB-lite"/>
    </source>
</evidence>
<dbReference type="Pfam" id="PF12796">
    <property type="entry name" value="Ank_2"/>
    <property type="match status" value="2"/>
</dbReference>
<evidence type="ECO:0000313" key="5">
    <source>
        <dbReference type="EMBL" id="KAF5379120.1"/>
    </source>
</evidence>
<dbReference type="Proteomes" id="UP000565441">
    <property type="component" value="Unassembled WGS sequence"/>
</dbReference>
<feature type="compositionally biased region" description="Basic and acidic residues" evidence="4">
    <location>
        <begin position="1527"/>
        <end position="1556"/>
    </location>
</feature>